<dbReference type="PANTHER" id="PTHR11575:SF48">
    <property type="entry name" value="5'-NUCLEOTIDASE"/>
    <property type="match status" value="1"/>
</dbReference>
<dbReference type="Proteomes" id="UP000604046">
    <property type="component" value="Unassembled WGS sequence"/>
</dbReference>
<dbReference type="AlphaFoldDB" id="A0A812UUJ4"/>
<organism evidence="3 4">
    <name type="scientific">Symbiodinium natans</name>
    <dbReference type="NCBI Taxonomy" id="878477"/>
    <lineage>
        <taxon>Eukaryota</taxon>
        <taxon>Sar</taxon>
        <taxon>Alveolata</taxon>
        <taxon>Dinophyceae</taxon>
        <taxon>Suessiales</taxon>
        <taxon>Symbiodiniaceae</taxon>
        <taxon>Symbiodinium</taxon>
    </lineage>
</organism>
<dbReference type="Pfam" id="PF02872">
    <property type="entry name" value="5_nucleotid_C"/>
    <property type="match status" value="1"/>
</dbReference>
<comment type="similarity">
    <text evidence="1">Belongs to the 5'-nucleotidase family.</text>
</comment>
<dbReference type="OrthoDB" id="10252235at2759"/>
<dbReference type="SUPFAM" id="SSF55816">
    <property type="entry name" value="5'-nucleotidase (syn. UDP-sugar hydrolase), C-terminal domain"/>
    <property type="match status" value="1"/>
</dbReference>
<proteinExistence type="inferred from homology"/>
<keyword evidence="4" id="KW-1185">Reference proteome</keyword>
<accession>A0A812UUJ4</accession>
<evidence type="ECO:0000313" key="4">
    <source>
        <dbReference type="Proteomes" id="UP000604046"/>
    </source>
</evidence>
<dbReference type="PANTHER" id="PTHR11575">
    <property type="entry name" value="5'-NUCLEOTIDASE-RELATED"/>
    <property type="match status" value="1"/>
</dbReference>
<dbReference type="EMBL" id="CAJNDS010002750">
    <property type="protein sequence ID" value="CAE7584339.1"/>
    <property type="molecule type" value="Genomic_DNA"/>
</dbReference>
<dbReference type="Gene3D" id="3.90.780.10">
    <property type="entry name" value="5'-Nucleotidase, C-terminal domain"/>
    <property type="match status" value="1"/>
</dbReference>
<dbReference type="InterPro" id="IPR006179">
    <property type="entry name" value="5_nucleotidase/apyrase"/>
</dbReference>
<comment type="caution">
    <text evidence="3">The sequence shown here is derived from an EMBL/GenBank/DDBJ whole genome shotgun (WGS) entry which is preliminary data.</text>
</comment>
<evidence type="ECO:0000259" key="2">
    <source>
        <dbReference type="Pfam" id="PF02872"/>
    </source>
</evidence>
<dbReference type="InterPro" id="IPR008334">
    <property type="entry name" value="5'-Nucleotdase_C"/>
</dbReference>
<reference evidence="3" key="1">
    <citation type="submission" date="2021-02" db="EMBL/GenBank/DDBJ databases">
        <authorList>
            <person name="Dougan E. K."/>
            <person name="Rhodes N."/>
            <person name="Thang M."/>
            <person name="Chan C."/>
        </authorList>
    </citation>
    <scope>NUCLEOTIDE SEQUENCE</scope>
</reference>
<dbReference type="GO" id="GO:0016787">
    <property type="term" value="F:hydrolase activity"/>
    <property type="evidence" value="ECO:0007669"/>
    <property type="project" value="InterPro"/>
</dbReference>
<protein>
    <submittedName>
        <fullName evidence="3">YfkN protein</fullName>
    </submittedName>
</protein>
<evidence type="ECO:0000313" key="3">
    <source>
        <dbReference type="EMBL" id="CAE7584339.1"/>
    </source>
</evidence>
<dbReference type="InterPro" id="IPR036907">
    <property type="entry name" value="5'-Nucleotdase_C_sf"/>
</dbReference>
<gene>
    <name evidence="3" type="primary">yfkN</name>
    <name evidence="3" type="ORF">SNAT2548_LOCUS33326</name>
</gene>
<sequence>MTFTMSDEKVSGVTFQFDAAKPANHRIVDGSVRIGSNLLEMEKKYKLCTKDYLRQGKDGYDVFRDGICLADGETAGILPSLAVALEGS</sequence>
<feature type="domain" description="5'-Nucleotidase C-terminal" evidence="2">
    <location>
        <begin position="9"/>
        <end position="64"/>
    </location>
</feature>
<name>A0A812UUJ4_9DINO</name>
<dbReference type="GO" id="GO:0009166">
    <property type="term" value="P:nucleotide catabolic process"/>
    <property type="evidence" value="ECO:0007669"/>
    <property type="project" value="InterPro"/>
</dbReference>
<evidence type="ECO:0000256" key="1">
    <source>
        <dbReference type="ARBA" id="ARBA00006654"/>
    </source>
</evidence>